<dbReference type="PANTHER" id="PTHR43792">
    <property type="entry name" value="GNAT FAMILY, PUTATIVE (AFU_ORTHOLOGUE AFUA_3G00765)-RELATED-RELATED"/>
    <property type="match status" value="1"/>
</dbReference>
<evidence type="ECO:0000313" key="3">
    <source>
        <dbReference type="Proteomes" id="UP000049983"/>
    </source>
</evidence>
<protein>
    <recommendedName>
        <fullName evidence="1">N-acetyltransferase domain-containing protein</fullName>
    </recommendedName>
</protein>
<sequence length="187" mass="21254">MTCFKIPTIESERLIFREFREECDFDAYAHFYASEQTRYYGGPLDRSSAWRAASAMMGHWIIRGYGAWAIEEKATGDFCGIVGLWYPESWPEREISWSIVTEKQGQGFAYEAAIRARRYAHEILGWDAVHSCIVEGNNASIGLAKKLGAVLEREEEHPTRGKFLIFRHKDPIAASPNPTKNRGGTDT</sequence>
<accession>A0A0M6ZCH6</accession>
<dbReference type="InterPro" id="IPR016181">
    <property type="entry name" value="Acyl_CoA_acyltransferase"/>
</dbReference>
<dbReference type="InterPro" id="IPR000182">
    <property type="entry name" value="GNAT_dom"/>
</dbReference>
<dbReference type="SUPFAM" id="SSF55729">
    <property type="entry name" value="Acyl-CoA N-acyltransferases (Nat)"/>
    <property type="match status" value="1"/>
</dbReference>
<dbReference type="STRING" id="311410.LA5095_01052"/>
<feature type="domain" description="N-acetyltransferase" evidence="1">
    <location>
        <begin position="13"/>
        <end position="149"/>
    </location>
</feature>
<evidence type="ECO:0000259" key="1">
    <source>
        <dbReference type="Pfam" id="PF13302"/>
    </source>
</evidence>
<dbReference type="Proteomes" id="UP000049983">
    <property type="component" value="Unassembled WGS sequence"/>
</dbReference>
<organism evidence="2 3">
    <name type="scientific">Roseibium album</name>
    <dbReference type="NCBI Taxonomy" id="311410"/>
    <lineage>
        <taxon>Bacteria</taxon>
        <taxon>Pseudomonadati</taxon>
        <taxon>Pseudomonadota</taxon>
        <taxon>Alphaproteobacteria</taxon>
        <taxon>Hyphomicrobiales</taxon>
        <taxon>Stappiaceae</taxon>
        <taxon>Roseibium</taxon>
    </lineage>
</organism>
<dbReference type="EMBL" id="CXWC01000011">
    <property type="protein sequence ID" value="CTQ74803.1"/>
    <property type="molecule type" value="Genomic_DNA"/>
</dbReference>
<evidence type="ECO:0000313" key="2">
    <source>
        <dbReference type="EMBL" id="CTQ74803.1"/>
    </source>
</evidence>
<dbReference type="Gene3D" id="3.40.630.30">
    <property type="match status" value="1"/>
</dbReference>
<reference evidence="3" key="1">
    <citation type="submission" date="2015-07" db="EMBL/GenBank/DDBJ databases">
        <authorList>
            <person name="Rodrigo-Torres Lidia"/>
            <person name="Arahal R.David."/>
        </authorList>
    </citation>
    <scope>NUCLEOTIDE SEQUENCE [LARGE SCALE GENOMIC DNA]</scope>
    <source>
        <strain evidence="3">CECT 5096</strain>
    </source>
</reference>
<keyword evidence="3" id="KW-1185">Reference proteome</keyword>
<dbReference type="RefSeq" id="WP_144436060.1">
    <property type="nucleotide sequence ID" value="NZ_CXWA01000005.1"/>
</dbReference>
<dbReference type="OrthoDB" id="6293260at2"/>
<dbReference type="InterPro" id="IPR051531">
    <property type="entry name" value="N-acetyltransferase"/>
</dbReference>
<dbReference type="GO" id="GO:0016747">
    <property type="term" value="F:acyltransferase activity, transferring groups other than amino-acyl groups"/>
    <property type="evidence" value="ECO:0007669"/>
    <property type="project" value="InterPro"/>
</dbReference>
<proteinExistence type="predicted"/>
<name>A0A0M6ZCH6_9HYPH</name>
<dbReference type="GeneID" id="97671497"/>
<dbReference type="PANTHER" id="PTHR43792:SF1">
    <property type="entry name" value="N-ACETYLTRANSFERASE DOMAIN-CONTAINING PROTEIN"/>
    <property type="match status" value="1"/>
</dbReference>
<dbReference type="AlphaFoldDB" id="A0A0M6ZCH6"/>
<gene>
    <name evidence="2" type="ORF">LA5096_04190</name>
</gene>
<dbReference type="Pfam" id="PF13302">
    <property type="entry name" value="Acetyltransf_3"/>
    <property type="match status" value="1"/>
</dbReference>